<dbReference type="VEuPathDB" id="MicrosporidiaDB:A0H76_1671"/>
<dbReference type="VEuPathDB" id="MicrosporidiaDB:HERIO_1570"/>
<evidence type="ECO:0000313" key="2">
    <source>
        <dbReference type="Proteomes" id="UP000192356"/>
    </source>
</evidence>
<protein>
    <recommendedName>
        <fullName evidence="3">ISXO2-like transposase domain-containing protein</fullName>
    </recommendedName>
</protein>
<sequence length="72" mass="8467">MIVQIDKGFFRYKQKYNRDRQPTREIWVFGLADCSFTPAKISLHFVPNRTANTLLPIIERVCATETIIHNDQ</sequence>
<reference evidence="1 2" key="1">
    <citation type="journal article" date="2017" name="Environ. Microbiol.">
        <title>Decay of the glycolytic pathway and adaptation to intranuclear parasitism within Enterocytozoonidae microsporidia.</title>
        <authorList>
            <person name="Wiredu Boakye D."/>
            <person name="Jaroenlak P."/>
            <person name="Prachumwat A."/>
            <person name="Williams T.A."/>
            <person name="Bateman K.S."/>
            <person name="Itsathitphaisarn O."/>
            <person name="Sritunyalucksana K."/>
            <person name="Paszkiewicz K.H."/>
            <person name="Moore K.A."/>
            <person name="Stentiford G.D."/>
            <person name="Williams B.A."/>
        </authorList>
    </citation>
    <scope>NUCLEOTIDE SEQUENCE [LARGE SCALE GENOMIC DNA]</scope>
    <source>
        <strain evidence="1 2">GB1</strain>
    </source>
</reference>
<dbReference type="OrthoDB" id="2186131at2759"/>
<comment type="caution">
    <text evidence="1">The sequence shown here is derived from an EMBL/GenBank/DDBJ whole genome shotgun (WGS) entry which is preliminary data.</text>
</comment>
<dbReference type="Proteomes" id="UP000192356">
    <property type="component" value="Unassembled WGS sequence"/>
</dbReference>
<accession>A0A1X0Q9R5</accession>
<evidence type="ECO:0008006" key="3">
    <source>
        <dbReference type="Google" id="ProtNLM"/>
    </source>
</evidence>
<dbReference type="AlphaFoldDB" id="A0A1X0Q9R5"/>
<proteinExistence type="predicted"/>
<organism evidence="1 2">
    <name type="scientific">Hepatospora eriocheir</name>
    <dbReference type="NCBI Taxonomy" id="1081669"/>
    <lineage>
        <taxon>Eukaryota</taxon>
        <taxon>Fungi</taxon>
        <taxon>Fungi incertae sedis</taxon>
        <taxon>Microsporidia</taxon>
        <taxon>Hepatosporidae</taxon>
        <taxon>Hepatospora</taxon>
    </lineage>
</organism>
<evidence type="ECO:0000313" key="1">
    <source>
        <dbReference type="EMBL" id="ORD96497.1"/>
    </source>
</evidence>
<dbReference type="EMBL" id="LVKB01000083">
    <property type="protein sequence ID" value="ORD96497.1"/>
    <property type="molecule type" value="Genomic_DNA"/>
</dbReference>
<gene>
    <name evidence="1" type="ORF">HERIO_1570</name>
</gene>
<keyword evidence="2" id="KW-1185">Reference proteome</keyword>
<name>A0A1X0Q9R5_9MICR</name>